<evidence type="ECO:0000256" key="4">
    <source>
        <dbReference type="ARBA" id="ARBA00023145"/>
    </source>
</evidence>
<name>A0A4R6QTT3_9BURK</name>
<keyword evidence="8" id="KW-1185">Reference proteome</keyword>
<dbReference type="FunCoup" id="A0A4R6QTT3">
    <property type="interactions" value="324"/>
</dbReference>
<organism evidence="7 8">
    <name type="scientific">Roseateles toxinivorans</name>
    <dbReference type="NCBI Taxonomy" id="270368"/>
    <lineage>
        <taxon>Bacteria</taxon>
        <taxon>Pseudomonadati</taxon>
        <taxon>Pseudomonadota</taxon>
        <taxon>Betaproteobacteria</taxon>
        <taxon>Burkholderiales</taxon>
        <taxon>Sphaerotilaceae</taxon>
        <taxon>Roseateles</taxon>
    </lineage>
</organism>
<dbReference type="Gene3D" id="3.60.20.40">
    <property type="match status" value="1"/>
</dbReference>
<comment type="caution">
    <text evidence="7">The sequence shown here is derived from an EMBL/GenBank/DDBJ whole genome shotgun (WGS) entry which is preliminary data.</text>
</comment>
<dbReference type="Pfam" id="PF01019">
    <property type="entry name" value="G_glu_transpept"/>
    <property type="match status" value="1"/>
</dbReference>
<feature type="region of interest" description="Disordered" evidence="5">
    <location>
        <begin position="599"/>
        <end position="618"/>
    </location>
</feature>
<dbReference type="GO" id="GO:0016740">
    <property type="term" value="F:transferase activity"/>
    <property type="evidence" value="ECO:0007669"/>
    <property type="project" value="UniProtKB-KW"/>
</dbReference>
<reference evidence="7 8" key="1">
    <citation type="submission" date="2019-03" db="EMBL/GenBank/DDBJ databases">
        <title>Genomic Encyclopedia of Type Strains, Phase IV (KMG-IV): sequencing the most valuable type-strain genomes for metagenomic binning, comparative biology and taxonomic classification.</title>
        <authorList>
            <person name="Goeker M."/>
        </authorList>
    </citation>
    <scope>NUCLEOTIDE SEQUENCE [LARGE SCALE GENOMIC DNA]</scope>
    <source>
        <strain evidence="7 8">DSM 16998</strain>
    </source>
</reference>
<accession>A0A4R6QTT3</accession>
<proteinExistence type="inferred from homology"/>
<feature type="compositionally biased region" description="Basic and acidic residues" evidence="5">
    <location>
        <begin position="608"/>
        <end position="618"/>
    </location>
</feature>
<keyword evidence="6" id="KW-0732">Signal</keyword>
<dbReference type="Gene3D" id="1.10.246.130">
    <property type="match status" value="1"/>
</dbReference>
<keyword evidence="3" id="KW-0378">Hydrolase</keyword>
<evidence type="ECO:0000313" key="7">
    <source>
        <dbReference type="EMBL" id="TDP74994.1"/>
    </source>
</evidence>
<dbReference type="InterPro" id="IPR043137">
    <property type="entry name" value="GGT_ssub_C"/>
</dbReference>
<dbReference type="InterPro" id="IPR043138">
    <property type="entry name" value="GGT_lsub"/>
</dbReference>
<dbReference type="InParanoid" id="A0A4R6QTT3"/>
<dbReference type="InterPro" id="IPR051792">
    <property type="entry name" value="GGT_bact"/>
</dbReference>
<keyword evidence="4" id="KW-0865">Zymogen</keyword>
<dbReference type="PANTHER" id="PTHR43199">
    <property type="entry name" value="GLUTATHIONE HYDROLASE"/>
    <property type="match status" value="1"/>
</dbReference>
<protein>
    <submittedName>
        <fullName evidence="7">Gamma-glutamyltransferase 1</fullName>
    </submittedName>
</protein>
<evidence type="ECO:0000256" key="6">
    <source>
        <dbReference type="SAM" id="SignalP"/>
    </source>
</evidence>
<gene>
    <name evidence="7" type="ORF">DES47_1011064</name>
</gene>
<dbReference type="EMBL" id="SNXS01000001">
    <property type="protein sequence ID" value="TDP74994.1"/>
    <property type="molecule type" value="Genomic_DNA"/>
</dbReference>
<feature type="chain" id="PRO_5020575094" evidence="6">
    <location>
        <begin position="32"/>
        <end position="618"/>
    </location>
</feature>
<dbReference type="GO" id="GO:0016787">
    <property type="term" value="F:hydrolase activity"/>
    <property type="evidence" value="ECO:0007669"/>
    <property type="project" value="UniProtKB-KW"/>
</dbReference>
<keyword evidence="2 7" id="KW-0808">Transferase</keyword>
<dbReference type="InterPro" id="IPR029055">
    <property type="entry name" value="Ntn_hydrolases_N"/>
</dbReference>
<evidence type="ECO:0000256" key="1">
    <source>
        <dbReference type="ARBA" id="ARBA00009381"/>
    </source>
</evidence>
<sequence length="618" mass="65086">MAQFARRGRRGPAALLLGGVLWLSACTGARAPQYPALDYRVPELPEAGSGYQAKSGWATQRFAVAAANPLATDAGYQVLKAGGSALDAAIAVQMVLALVEPQSSGIGGGAFLLSWDGRALAAWDGRETAPAGADENLFMQADGKAMPMMRAMVGGRAVGTPGVLRMLEQAHKEQGVLPWASLFEPAIRLAEQGFRISPRLHGLLSGERALRLDPQAGPLYYRADGEPLPVGHLLKNPALAEVLRAVAREGSDAFYGGAVAADIVHRVQRHAGNPGRLALADLAAYQPKKREALCSPWKARPERSLRVCGFPPPSSGHLTVMQILGLLEQVPEVGTAFGTEQGQVMPSADWLHRYLEASRLAFADRDLFIADPDFVAAPGGAWASLLAPAYLKQRAALIGPKSMGQARAGQPGGERSAYAPQAAQPEYGTSHISIIDGQGRAVAMTTTIEAVFGSRLMSDGGSGKAGGFLLNNQLTDFSLAPTDGQGRAVANRLQPGKRPRSSMSPTLVFDGSSGQLLMSLGSPGGPAIIHFVAKTLIGTQQWALDAQQAISLPNFGNFNSPSLLEQGRFPAATAQALKARGHQVIETEMTSGLQAIERRPGGWFGGADPRREGVVRGD</sequence>
<dbReference type="PANTHER" id="PTHR43199:SF1">
    <property type="entry name" value="GLUTATHIONE HYDROLASE PROENZYME"/>
    <property type="match status" value="1"/>
</dbReference>
<dbReference type="Proteomes" id="UP000295361">
    <property type="component" value="Unassembled WGS sequence"/>
</dbReference>
<evidence type="ECO:0000256" key="5">
    <source>
        <dbReference type="SAM" id="MobiDB-lite"/>
    </source>
</evidence>
<dbReference type="PROSITE" id="PS51257">
    <property type="entry name" value="PROKAR_LIPOPROTEIN"/>
    <property type="match status" value="1"/>
</dbReference>
<evidence type="ECO:0000313" key="8">
    <source>
        <dbReference type="Proteomes" id="UP000295361"/>
    </source>
</evidence>
<evidence type="ECO:0000256" key="3">
    <source>
        <dbReference type="ARBA" id="ARBA00022801"/>
    </source>
</evidence>
<comment type="similarity">
    <text evidence="1">Belongs to the gamma-glutamyltransferase family.</text>
</comment>
<dbReference type="SUPFAM" id="SSF56235">
    <property type="entry name" value="N-terminal nucleophile aminohydrolases (Ntn hydrolases)"/>
    <property type="match status" value="1"/>
</dbReference>
<dbReference type="PRINTS" id="PR01210">
    <property type="entry name" value="GGTRANSPTASE"/>
</dbReference>
<feature type="signal peptide" evidence="6">
    <location>
        <begin position="1"/>
        <end position="31"/>
    </location>
</feature>
<dbReference type="AlphaFoldDB" id="A0A4R6QTT3"/>
<evidence type="ECO:0000256" key="2">
    <source>
        <dbReference type="ARBA" id="ARBA00022679"/>
    </source>
</evidence>